<feature type="region of interest" description="Disordered" evidence="5">
    <location>
        <begin position="457"/>
        <end position="483"/>
    </location>
</feature>
<dbReference type="InterPro" id="IPR045329">
    <property type="entry name" value="LZTS"/>
</dbReference>
<evidence type="ECO:0000313" key="7">
    <source>
        <dbReference type="Proteomes" id="UP000055048"/>
    </source>
</evidence>
<feature type="region of interest" description="Disordered" evidence="5">
    <location>
        <begin position="609"/>
        <end position="667"/>
    </location>
</feature>
<dbReference type="GO" id="GO:0005737">
    <property type="term" value="C:cytoplasm"/>
    <property type="evidence" value="ECO:0007669"/>
    <property type="project" value="UniProtKB-SubCell"/>
</dbReference>
<dbReference type="PANTHER" id="PTHR19354:SF2">
    <property type="entry name" value="LEUCINE-RICH REPEAT-CONTAINING PROTEIN DDB_G0290503"/>
    <property type="match status" value="1"/>
</dbReference>
<evidence type="ECO:0000313" key="6">
    <source>
        <dbReference type="EMBL" id="KRX44587.1"/>
    </source>
</evidence>
<feature type="region of interest" description="Disordered" evidence="5">
    <location>
        <begin position="708"/>
        <end position="751"/>
    </location>
</feature>
<accession>A0A0V0TZX0</accession>
<evidence type="ECO:0000256" key="5">
    <source>
        <dbReference type="SAM" id="MobiDB-lite"/>
    </source>
</evidence>
<feature type="region of interest" description="Disordered" evidence="5">
    <location>
        <begin position="323"/>
        <end position="345"/>
    </location>
</feature>
<dbReference type="EMBL" id="JYDJ01000093">
    <property type="protein sequence ID" value="KRX44587.1"/>
    <property type="molecule type" value="Genomic_DNA"/>
</dbReference>
<comment type="caution">
    <text evidence="6">The sequence shown here is derived from an EMBL/GenBank/DDBJ whole genome shotgun (WGS) entry which is preliminary data.</text>
</comment>
<protein>
    <submittedName>
        <fullName evidence="6">Leucine zipper putative tumor suppressor 3</fullName>
    </submittedName>
</protein>
<name>A0A0V0TZX0_9BILA</name>
<dbReference type="STRING" id="144512.A0A0V0TZX0"/>
<feature type="region of interest" description="Disordered" evidence="5">
    <location>
        <begin position="869"/>
        <end position="906"/>
    </location>
</feature>
<proteinExistence type="predicted"/>
<dbReference type="PANTHER" id="PTHR19354">
    <property type="entry name" value="ZIPPER PUTATIVE TUMOR SUPPRESSOR 2 HOMOLOG-LIKE PROTEIN-RELATED"/>
    <property type="match status" value="1"/>
</dbReference>
<keyword evidence="7" id="KW-1185">Reference proteome</keyword>
<dbReference type="AlphaFoldDB" id="A0A0V0TZX0"/>
<feature type="coiled-coil region" evidence="4">
    <location>
        <begin position="978"/>
        <end position="1019"/>
    </location>
</feature>
<dbReference type="OrthoDB" id="10030037at2759"/>
<evidence type="ECO:0000256" key="2">
    <source>
        <dbReference type="ARBA" id="ARBA00022490"/>
    </source>
</evidence>
<feature type="compositionally biased region" description="Polar residues" evidence="5">
    <location>
        <begin position="323"/>
        <end position="339"/>
    </location>
</feature>
<feature type="compositionally biased region" description="Basic residues" evidence="5">
    <location>
        <begin position="624"/>
        <end position="635"/>
    </location>
</feature>
<keyword evidence="3 4" id="KW-0175">Coiled coil</keyword>
<feature type="compositionally biased region" description="Low complexity" evidence="5">
    <location>
        <begin position="613"/>
        <end position="623"/>
    </location>
</feature>
<evidence type="ECO:0000256" key="4">
    <source>
        <dbReference type="SAM" id="Coils"/>
    </source>
</evidence>
<organism evidence="6 7">
    <name type="scientific">Trichinella murrelli</name>
    <dbReference type="NCBI Taxonomy" id="144512"/>
    <lineage>
        <taxon>Eukaryota</taxon>
        <taxon>Metazoa</taxon>
        <taxon>Ecdysozoa</taxon>
        <taxon>Nematoda</taxon>
        <taxon>Enoplea</taxon>
        <taxon>Dorylaimia</taxon>
        <taxon>Trichinellida</taxon>
        <taxon>Trichinellidae</taxon>
        <taxon>Trichinella</taxon>
    </lineage>
</organism>
<reference evidence="6 7" key="1">
    <citation type="submission" date="2015-01" db="EMBL/GenBank/DDBJ databases">
        <title>Evolution of Trichinella species and genotypes.</title>
        <authorList>
            <person name="Korhonen P.K."/>
            <person name="Edoardo P."/>
            <person name="Giuseppe L.R."/>
            <person name="Gasser R.B."/>
        </authorList>
    </citation>
    <scope>NUCLEOTIDE SEQUENCE [LARGE SCALE GENOMIC DNA]</scope>
    <source>
        <strain evidence="6">ISS417</strain>
    </source>
</reference>
<feature type="compositionally biased region" description="Polar residues" evidence="5">
    <location>
        <begin position="895"/>
        <end position="906"/>
    </location>
</feature>
<feature type="region of interest" description="Disordered" evidence="5">
    <location>
        <begin position="277"/>
        <end position="304"/>
    </location>
</feature>
<feature type="compositionally biased region" description="Basic residues" evidence="5">
    <location>
        <begin position="457"/>
        <end position="466"/>
    </location>
</feature>
<comment type="subcellular location">
    <subcellularLocation>
        <location evidence="1">Cytoplasm</location>
    </subcellularLocation>
</comment>
<evidence type="ECO:0000256" key="3">
    <source>
        <dbReference type="ARBA" id="ARBA00023054"/>
    </source>
</evidence>
<evidence type="ECO:0000256" key="1">
    <source>
        <dbReference type="ARBA" id="ARBA00004496"/>
    </source>
</evidence>
<keyword evidence="2" id="KW-0963">Cytoplasm</keyword>
<feature type="region of interest" description="Disordered" evidence="5">
    <location>
        <begin position="1"/>
        <end position="32"/>
    </location>
</feature>
<gene>
    <name evidence="6" type="primary">Lzts3</name>
    <name evidence="6" type="ORF">T05_15105</name>
</gene>
<dbReference type="Proteomes" id="UP000055048">
    <property type="component" value="Unassembled WGS sequence"/>
</dbReference>
<sequence length="1071" mass="120194">MSTDSGGFVPSPHTENCQQQQNQQVPKAPPRRRHAWKKFLLSLGRLTSAIDTGAFVSTCPRIRMSTTCATVDRHYRRAGSAPTSVNRYAPSVQHQWNQVSTWAGRRRRLQQHFKLQTSASSNPLHCSLCLSLWQMVLYFKGVVQLSYLVPQCDDDDQNRCAQHGLHDECALSFGKANTVAADSEPTAMGLLRMQNGEARRATWLWQSNGDLSVVNLPQTVRTDHLDKPYYSMNNLTEPDGVGSVALLKMEPTPRGWVKLENANRVASVEPMYTSAEQHAEVQSARGPFERQRPHMRGRRPCRPPALYTGSAWDVRPTTAAGEQQQLATKKSTYAQSSDGVKTPGKKSAFVRGLCDLASVERLRQWKAKLPLVNKGRQQKNCHTIITNEQNHLPTLWSSNVEIPTTALLPLFAHLLPLLLKVGFVCFRRRAEKTKKRMSLLHDVRNYLSLRNCTRRPARRFQHHPTGRHSAASMGEEGNYDVPVTPNRLEPTTTEKEEACLRSARLVNACAYYNNNNNNSQWQEAKRHAAHTRQASAPLLGQAVESATSSSSSAGDPSLLQQSRCCYFVPSYASEPRSSAYDNAETLMATRKIHCAASTGERRPQLLEHHHSAQLHPQQQQQQQQHHHHHHHHHHQASYQQQSQKSNLYRQDSGRLPPPSRLVAFGGVPNSTDHKNLVKPSAFRPVQSTVWQTVRAAPVEAVVSLDNTKSSSANPVAPLRFPVGDVEKSSSSPADHHPHHYPQQQQQQQAGEALTRVFVSTAATFIAKPNVRNGFGNSTSPRLSEINGGDVVPSAEATENSNQMMHHASNSCNRPDRIRVIPVEEYDTEHGSQAQKVLSGLSSPMKNSRKEMYEQAAGMLSSYAYNSQPSLAGAEHGNGHSQHRHSASRSSRNSSGIQVTPSPSDSVVTELETALREKDAEILNLRTTMERNEEVIIQVYQEKEERWNEKLREWGSRLQAAVRNEQKLLSQVHYMQDERSDFQEKINSLVAEKQGLQKKIRQLEKEMFELRGRLNAKVKQWSVCQKCSNVFLPQQNQVESGSPHSTDMLRSELDALRLEVTEIRHSLQGQVG</sequence>